<reference evidence="2" key="1">
    <citation type="journal article" date="2021" name="Syst. Appl. Microbiol.">
        <title>Roseomonas hellenica sp. nov., isolated from roots of wild-growing Alkanna tinctoria.</title>
        <authorList>
            <person name="Rat A."/>
            <person name="Naranjo H.D."/>
            <person name="Lebbe L."/>
            <person name="Cnockaert M."/>
            <person name="Krigas N."/>
            <person name="Grigoriadou K."/>
            <person name="Maloupa E."/>
            <person name="Willems A."/>
        </authorList>
    </citation>
    <scope>NUCLEOTIDE SEQUENCE [LARGE SCALE GENOMIC DNA]</scope>
    <source>
        <strain evidence="2">LMG 31523</strain>
    </source>
</reference>
<evidence type="ECO:0000313" key="1">
    <source>
        <dbReference type="EMBL" id="MBR0663056.1"/>
    </source>
</evidence>
<dbReference type="RefSeq" id="WP_211850655.1">
    <property type="nucleotide sequence ID" value="NZ_JAAGBB010000002.1"/>
</dbReference>
<organism evidence="1 2">
    <name type="scientific">Plastoroseomonas hellenica</name>
    <dbReference type="NCBI Taxonomy" id="2687306"/>
    <lineage>
        <taxon>Bacteria</taxon>
        <taxon>Pseudomonadati</taxon>
        <taxon>Pseudomonadota</taxon>
        <taxon>Alphaproteobacteria</taxon>
        <taxon>Acetobacterales</taxon>
        <taxon>Acetobacteraceae</taxon>
        <taxon>Plastoroseomonas</taxon>
    </lineage>
</organism>
<dbReference type="Pfam" id="PF20126">
    <property type="entry name" value="TumE"/>
    <property type="match status" value="1"/>
</dbReference>
<dbReference type="Proteomes" id="UP001196870">
    <property type="component" value="Unassembled WGS sequence"/>
</dbReference>
<proteinExistence type="predicted"/>
<dbReference type="InterPro" id="IPR045397">
    <property type="entry name" value="TumE-like"/>
</dbReference>
<sequence length="95" mass="11021">MRAALLLRERQALTEASFVELVIWRVPRRVPGSAHDFKYSLALVAHGRCVLRYDNEAGKGDHRHVEGQEVGYRFVDLARLQADFWADVDRWEAEQ</sequence>
<dbReference type="EMBL" id="JAAGBB010000002">
    <property type="protein sequence ID" value="MBR0663056.1"/>
    <property type="molecule type" value="Genomic_DNA"/>
</dbReference>
<evidence type="ECO:0000313" key="2">
    <source>
        <dbReference type="Proteomes" id="UP001196870"/>
    </source>
</evidence>
<gene>
    <name evidence="1" type="ORF">GXW71_01690</name>
</gene>
<keyword evidence="2" id="KW-1185">Reference proteome</keyword>
<protein>
    <submittedName>
        <fullName evidence="1">Uncharacterized protein</fullName>
    </submittedName>
</protein>
<comment type="caution">
    <text evidence="1">The sequence shown here is derived from an EMBL/GenBank/DDBJ whole genome shotgun (WGS) entry which is preliminary data.</text>
</comment>
<accession>A0ABS5ERY2</accession>
<name>A0ABS5ERY2_9PROT</name>